<comment type="caution">
    <text evidence="1">The sequence shown here is derived from an EMBL/GenBank/DDBJ whole genome shotgun (WGS) entry which is preliminary data.</text>
</comment>
<evidence type="ECO:0000313" key="1">
    <source>
        <dbReference type="EMBL" id="EJK69227.1"/>
    </source>
</evidence>
<organism evidence="1 2">
    <name type="scientific">Thalassiosira oceanica</name>
    <name type="common">Marine diatom</name>
    <dbReference type="NCBI Taxonomy" id="159749"/>
    <lineage>
        <taxon>Eukaryota</taxon>
        <taxon>Sar</taxon>
        <taxon>Stramenopiles</taxon>
        <taxon>Ochrophyta</taxon>
        <taxon>Bacillariophyta</taxon>
        <taxon>Coscinodiscophyceae</taxon>
        <taxon>Thalassiosirophycidae</taxon>
        <taxon>Thalassiosirales</taxon>
        <taxon>Thalassiosiraceae</taxon>
        <taxon>Thalassiosira</taxon>
    </lineage>
</organism>
<keyword evidence="2" id="KW-1185">Reference proteome</keyword>
<sequence>TQGARIWMPPPAVMEVAMEQFNDDRLVSPHNLHVFAIPSLMTHLWRRRLSKAADILFTVPVGGHPGHFWATHQHEPLIVAIVFPLGFVDRYFGPWAVRGHDDIEHLVAELEQGFLYTSGKSRKPGDLPGLEASDDPYPRYINLEGDEDTDLLLTDKDRAKFRCGVDGGHLMGVPFECELCHFRNINRRDPIAGSIKDAQTLVAIRRANLDAMNAREHNTIRANFNQIRRDYDRANEMFTLNDPLPYLPRDDVGDSCGMQQALLVLASSLGKGRYAATKQVETTRKTVTGLTNAYGAAGMHYESDDRDEDEAKWERSPSATRASPLRLPFFKRFMKGLKLRTGVERRQNEALTSDMVNALDEMATRRWHATSDESEKERLEELMCYILIGFACGLRGEEVPLVALNSLLHFWEETRLSVDPHIMIGLFGRFKGEEGHRWHCLPISDETRSGIRVRPWLSLLLHRRVNVQGRRTGYLFCKTGRPSERASLSDYDADFIEFVQELHADRPDLFSRGTVLDYFSLRRSLRRGAILETTGRVSTTTIEAINRWRKKESARGLLPNLCMRQTYTQTRDIVAERLKYSKAL</sequence>
<reference evidence="1 2" key="1">
    <citation type="journal article" date="2012" name="Genome Biol.">
        <title>Genome and low-iron response of an oceanic diatom adapted to chronic iron limitation.</title>
        <authorList>
            <person name="Lommer M."/>
            <person name="Specht M."/>
            <person name="Roy A.S."/>
            <person name="Kraemer L."/>
            <person name="Andreson R."/>
            <person name="Gutowska M.A."/>
            <person name="Wolf J."/>
            <person name="Bergner S.V."/>
            <person name="Schilhabel M.B."/>
            <person name="Klostermeier U.C."/>
            <person name="Beiko R.G."/>
            <person name="Rosenstiel P."/>
            <person name="Hippler M."/>
            <person name="Laroche J."/>
        </authorList>
    </citation>
    <scope>NUCLEOTIDE SEQUENCE [LARGE SCALE GENOMIC DNA]</scope>
    <source>
        <strain evidence="1 2">CCMP1005</strain>
    </source>
</reference>
<proteinExistence type="predicted"/>
<protein>
    <submittedName>
        <fullName evidence="1">Uncharacterized protein</fullName>
    </submittedName>
</protein>
<dbReference type="EMBL" id="AGNL01010325">
    <property type="protein sequence ID" value="EJK69227.1"/>
    <property type="molecule type" value="Genomic_DNA"/>
</dbReference>
<evidence type="ECO:0000313" key="2">
    <source>
        <dbReference type="Proteomes" id="UP000266841"/>
    </source>
</evidence>
<name>K0TFE7_THAOC</name>
<dbReference type="Proteomes" id="UP000266841">
    <property type="component" value="Unassembled WGS sequence"/>
</dbReference>
<dbReference type="AlphaFoldDB" id="K0TFE7"/>
<feature type="non-terminal residue" evidence="1">
    <location>
        <position position="1"/>
    </location>
</feature>
<gene>
    <name evidence="1" type="ORF">THAOC_09530</name>
</gene>
<accession>K0TFE7</accession>